<organism evidence="1">
    <name type="scientific">Brachypodium distachyon</name>
    <name type="common">Purple false brome</name>
    <name type="synonym">Trachynia distachya</name>
    <dbReference type="NCBI Taxonomy" id="15368"/>
    <lineage>
        <taxon>Eukaryota</taxon>
        <taxon>Viridiplantae</taxon>
        <taxon>Streptophyta</taxon>
        <taxon>Embryophyta</taxon>
        <taxon>Tracheophyta</taxon>
        <taxon>Spermatophyta</taxon>
        <taxon>Magnoliopsida</taxon>
        <taxon>Liliopsida</taxon>
        <taxon>Poales</taxon>
        <taxon>Poaceae</taxon>
        <taxon>BOP clade</taxon>
        <taxon>Pooideae</taxon>
        <taxon>Stipodae</taxon>
        <taxon>Brachypodieae</taxon>
        <taxon>Brachypodium</taxon>
    </lineage>
</organism>
<evidence type="ECO:0000313" key="3">
    <source>
        <dbReference type="Proteomes" id="UP000008810"/>
    </source>
</evidence>
<proteinExistence type="predicted"/>
<gene>
    <name evidence="1" type="ORF">BRADI_5g23934v3</name>
</gene>
<reference evidence="2" key="3">
    <citation type="submission" date="2018-08" db="UniProtKB">
        <authorList>
            <consortium name="EnsemblPlants"/>
        </authorList>
    </citation>
    <scope>IDENTIFICATION</scope>
    <source>
        <strain evidence="2">cv. Bd21</strain>
    </source>
</reference>
<dbReference type="EnsemblPlants" id="PNT61998">
    <property type="protein sequence ID" value="PNT61998"/>
    <property type="gene ID" value="BRADI_5g23934v3"/>
</dbReference>
<protein>
    <submittedName>
        <fullName evidence="1 2">Uncharacterized protein</fullName>
    </submittedName>
</protein>
<dbReference type="PANTHER" id="PTHR31170">
    <property type="entry name" value="BNAC04G53230D PROTEIN"/>
    <property type="match status" value="1"/>
</dbReference>
<dbReference type="InterPro" id="IPR004158">
    <property type="entry name" value="DUF247_pln"/>
</dbReference>
<dbReference type="Proteomes" id="UP000008810">
    <property type="component" value="Chromosome 5"/>
</dbReference>
<reference evidence="1" key="2">
    <citation type="submission" date="2017-06" db="EMBL/GenBank/DDBJ databases">
        <title>WGS assembly of Brachypodium distachyon.</title>
        <authorList>
            <consortium name="The International Brachypodium Initiative"/>
            <person name="Lucas S."/>
            <person name="Harmon-Smith M."/>
            <person name="Lail K."/>
            <person name="Tice H."/>
            <person name="Grimwood J."/>
            <person name="Bruce D."/>
            <person name="Barry K."/>
            <person name="Shu S."/>
            <person name="Lindquist E."/>
            <person name="Wang M."/>
            <person name="Pitluck S."/>
            <person name="Vogel J.P."/>
            <person name="Garvin D.F."/>
            <person name="Mockler T.C."/>
            <person name="Schmutz J."/>
            <person name="Rokhsar D."/>
            <person name="Bevan M.W."/>
        </authorList>
    </citation>
    <scope>NUCLEOTIDE SEQUENCE</scope>
    <source>
        <strain evidence="1">Bd21</strain>
    </source>
</reference>
<accession>A0A2K2CIY6</accession>
<dbReference type="Pfam" id="PF03140">
    <property type="entry name" value="DUF247"/>
    <property type="match status" value="1"/>
</dbReference>
<sequence>MARSVDVAKLADSMKRELHYYWSLDEGLDRAAASCMIYKVQNHIREVDKFSYQPLVISIGPYHHGAAALNTLQKEKWNYLDYFLKLHSQRSLYDYLTAIGALAKQARNCYAEDIKMNDDELLQMLLLDGCFLLVSLGGTNVILEYRLQIYREKHNLQETITECENGSDEGTSTGITPMNREATVNYQNEATEDDRKVGQLIESAREEKVYCNA</sequence>
<name>A0A2K2CIY6_BRADI</name>
<dbReference type="EMBL" id="CM000884">
    <property type="protein sequence ID" value="PNT61998.1"/>
    <property type="molecule type" value="Genomic_DNA"/>
</dbReference>
<reference evidence="1 2" key="1">
    <citation type="journal article" date="2010" name="Nature">
        <title>Genome sequencing and analysis of the model grass Brachypodium distachyon.</title>
        <authorList>
            <consortium name="International Brachypodium Initiative"/>
        </authorList>
    </citation>
    <scope>NUCLEOTIDE SEQUENCE [LARGE SCALE GENOMIC DNA]</scope>
    <source>
        <strain evidence="1 2">Bd21</strain>
    </source>
</reference>
<dbReference type="OrthoDB" id="696223at2759"/>
<evidence type="ECO:0000313" key="1">
    <source>
        <dbReference type="EMBL" id="PNT61998.1"/>
    </source>
</evidence>
<dbReference type="Gramene" id="PNT61998">
    <property type="protein sequence ID" value="PNT61998"/>
    <property type="gene ID" value="BRADI_5g23934v3"/>
</dbReference>
<dbReference type="STRING" id="15368.A0A2K2CIY6"/>
<dbReference type="InParanoid" id="A0A2K2CIY6"/>
<evidence type="ECO:0000313" key="2">
    <source>
        <dbReference type="EnsemblPlants" id="PNT61998"/>
    </source>
</evidence>
<dbReference type="AlphaFoldDB" id="A0A2K2CIY6"/>
<keyword evidence="3" id="KW-1185">Reference proteome</keyword>